<proteinExistence type="inferred from homology"/>
<dbReference type="InterPro" id="IPR026571">
    <property type="entry name" value="Tmem186"/>
</dbReference>
<evidence type="ECO:0000256" key="9">
    <source>
        <dbReference type="SAM" id="MobiDB-lite"/>
    </source>
</evidence>
<evidence type="ECO:0000256" key="6">
    <source>
        <dbReference type="ARBA" id="ARBA00022989"/>
    </source>
</evidence>
<evidence type="ECO:0000256" key="7">
    <source>
        <dbReference type="ARBA" id="ARBA00023128"/>
    </source>
</evidence>
<evidence type="ECO:0000313" key="12">
    <source>
        <dbReference type="Proteomes" id="UP001497444"/>
    </source>
</evidence>
<evidence type="ECO:0000256" key="5">
    <source>
        <dbReference type="ARBA" id="ARBA00022792"/>
    </source>
</evidence>
<keyword evidence="7" id="KW-0496">Mitochondrion</keyword>
<keyword evidence="8 10" id="KW-0472">Membrane</keyword>
<name>A0ABP0WLP6_9BRYO</name>
<keyword evidence="12" id="KW-1185">Reference proteome</keyword>
<evidence type="ECO:0000256" key="4">
    <source>
        <dbReference type="ARBA" id="ARBA00022692"/>
    </source>
</evidence>
<evidence type="ECO:0000256" key="8">
    <source>
        <dbReference type="ARBA" id="ARBA00023136"/>
    </source>
</evidence>
<protein>
    <recommendedName>
        <fullName evidence="3">Transmembrane protein 186</fullName>
    </recommendedName>
</protein>
<evidence type="ECO:0000256" key="10">
    <source>
        <dbReference type="SAM" id="Phobius"/>
    </source>
</evidence>
<feature type="transmembrane region" description="Helical" evidence="10">
    <location>
        <begin position="138"/>
        <end position="158"/>
    </location>
</feature>
<reference evidence="11 12" key="1">
    <citation type="submission" date="2024-02" db="EMBL/GenBank/DDBJ databases">
        <authorList>
            <consortium name="ELIXIR-Norway"/>
            <consortium name="Elixir Norway"/>
        </authorList>
    </citation>
    <scope>NUCLEOTIDE SEQUENCE [LARGE SCALE GENOMIC DNA]</scope>
</reference>
<sequence>MALRRCLQLRPPTGVAALQHAFQQECCKLHLHHPLLGIVLLRGGQNPSSSSSSVLQSSPSFFCRLTHTDAFAGRSVGGFSAGGGGRNLNEGGIRVWPIAFEKQMRRLSSSDAKTTEKKQSSGEKAVLYRAKWMQPLRLVVRLKIFQLCGVAALALPLAQYAEEGRLSVGTLAAVAAVVGGAGAASAALWWFSRRYVGEMALFTPDLRIVQLSVIDFWGHRQVSDVWFLACRNIVPPLKGMSNAELEKAANQVLVPLDVVGERQFYISLRHGRFLQKELLFQLLHGTLDLTNAQSFLSRQQMAPPGTQKVEVENDSHKEKSSIS</sequence>
<dbReference type="PANTHER" id="PTHR13603">
    <property type="entry name" value="TRANSMEMBRANE PROTEIN 186"/>
    <property type="match status" value="1"/>
</dbReference>
<feature type="transmembrane region" description="Helical" evidence="10">
    <location>
        <begin position="170"/>
        <end position="191"/>
    </location>
</feature>
<keyword evidence="6 10" id="KW-1133">Transmembrane helix</keyword>
<dbReference type="Proteomes" id="UP001497444">
    <property type="component" value="Chromosome 2"/>
</dbReference>
<comment type="subcellular location">
    <subcellularLocation>
        <location evidence="1">Mitochondrion inner membrane</location>
        <topology evidence="1">Multi-pass membrane protein</topology>
    </subcellularLocation>
</comment>
<comment type="similarity">
    <text evidence="2">Belongs to the TMEM186 family.</text>
</comment>
<gene>
    <name evidence="11" type="ORF">CSSPJE1EN1_LOCUS13264</name>
</gene>
<accession>A0ABP0WLP6</accession>
<feature type="region of interest" description="Disordered" evidence="9">
    <location>
        <begin position="300"/>
        <end position="323"/>
    </location>
</feature>
<evidence type="ECO:0000256" key="2">
    <source>
        <dbReference type="ARBA" id="ARBA00007020"/>
    </source>
</evidence>
<dbReference type="PANTHER" id="PTHR13603:SF1">
    <property type="entry name" value="TRANSMEMBRANE PROTEIN 186"/>
    <property type="match status" value="1"/>
</dbReference>
<evidence type="ECO:0000313" key="11">
    <source>
        <dbReference type="EMBL" id="CAK9267786.1"/>
    </source>
</evidence>
<organism evidence="11 12">
    <name type="scientific">Sphagnum jensenii</name>
    <dbReference type="NCBI Taxonomy" id="128206"/>
    <lineage>
        <taxon>Eukaryota</taxon>
        <taxon>Viridiplantae</taxon>
        <taxon>Streptophyta</taxon>
        <taxon>Embryophyta</taxon>
        <taxon>Bryophyta</taxon>
        <taxon>Sphagnophytina</taxon>
        <taxon>Sphagnopsida</taxon>
        <taxon>Sphagnales</taxon>
        <taxon>Sphagnaceae</taxon>
        <taxon>Sphagnum</taxon>
    </lineage>
</organism>
<keyword evidence="4 10" id="KW-0812">Transmembrane</keyword>
<feature type="compositionally biased region" description="Basic and acidic residues" evidence="9">
    <location>
        <begin position="309"/>
        <end position="323"/>
    </location>
</feature>
<evidence type="ECO:0000256" key="3">
    <source>
        <dbReference type="ARBA" id="ARBA00014604"/>
    </source>
</evidence>
<evidence type="ECO:0000256" key="1">
    <source>
        <dbReference type="ARBA" id="ARBA00004448"/>
    </source>
</evidence>
<dbReference type="EMBL" id="OZ020097">
    <property type="protein sequence ID" value="CAK9267786.1"/>
    <property type="molecule type" value="Genomic_DNA"/>
</dbReference>
<keyword evidence="5" id="KW-0999">Mitochondrion inner membrane</keyword>